<dbReference type="SUPFAM" id="SSF52540">
    <property type="entry name" value="P-loop containing nucleoside triphosphate hydrolases"/>
    <property type="match status" value="1"/>
</dbReference>
<dbReference type="InterPro" id="IPR027417">
    <property type="entry name" value="P-loop_NTPase"/>
</dbReference>
<dbReference type="EMBL" id="AMPZ03000003">
    <property type="protein sequence ID" value="KAH9587970.1"/>
    <property type="molecule type" value="Genomic_DNA"/>
</dbReference>
<dbReference type="GO" id="GO:0005524">
    <property type="term" value="F:ATP binding"/>
    <property type="evidence" value="ECO:0007669"/>
    <property type="project" value="InterPro"/>
</dbReference>
<keyword evidence="3" id="KW-1185">Reference proteome</keyword>
<dbReference type="CTD" id="24596614"/>
<dbReference type="GO" id="GO:0005737">
    <property type="term" value="C:cytoplasm"/>
    <property type="evidence" value="ECO:0007669"/>
    <property type="project" value="UniProtKB-ARBA"/>
</dbReference>
<comment type="caution">
    <text evidence="2">The sequence shown here is derived from an EMBL/GenBank/DDBJ whole genome shotgun (WGS) entry which is preliminary data.</text>
</comment>
<dbReference type="PANTHER" id="PTHR10760">
    <property type="entry name" value="TORSIN"/>
    <property type="match status" value="1"/>
</dbReference>
<reference evidence="2" key="4">
    <citation type="journal article" date="2022" name="PLoS Pathog.">
        <title>Chromosome-level genome of Schistosoma haematobium underpins genome-wide explorations of molecular variation.</title>
        <authorList>
            <person name="Stroehlein A.J."/>
            <person name="Korhonen P.K."/>
            <person name="Lee V.V."/>
            <person name="Ralph S.A."/>
            <person name="Mentink-Kane M."/>
            <person name="You H."/>
            <person name="McManus D.P."/>
            <person name="Tchuente L.T."/>
            <person name="Stothard J.R."/>
            <person name="Kaur P."/>
            <person name="Dudchenko O."/>
            <person name="Aiden E.L."/>
            <person name="Yang B."/>
            <person name="Yang H."/>
            <person name="Emery A.M."/>
            <person name="Webster B.L."/>
            <person name="Brindley P.J."/>
            <person name="Rollinson D."/>
            <person name="Chang B.C.H."/>
            <person name="Gasser R.B."/>
            <person name="Young N.D."/>
        </authorList>
    </citation>
    <scope>NUCLEOTIDE SEQUENCE</scope>
</reference>
<dbReference type="PRINTS" id="PR00300">
    <property type="entry name" value="CLPPROTEASEA"/>
</dbReference>
<dbReference type="Pfam" id="PF21376">
    <property type="entry name" value="TOR1A_C"/>
    <property type="match status" value="1"/>
</dbReference>
<dbReference type="Gene3D" id="3.40.50.300">
    <property type="entry name" value="P-loop containing nucleotide triphosphate hydrolases"/>
    <property type="match status" value="1"/>
</dbReference>
<accession>A0A6A5D4G9</accession>
<gene>
    <name evidence="2" type="primary">TOR1B_1</name>
    <name evidence="2" type="ORF">MS3_00005520</name>
</gene>
<dbReference type="Pfam" id="PF06309">
    <property type="entry name" value="Torsin"/>
    <property type="match status" value="1"/>
</dbReference>
<dbReference type="RefSeq" id="XP_035585647.1">
    <property type="nucleotide sequence ID" value="XM_035730352.2"/>
</dbReference>
<name>A0A6A5D4G9_SCHHA</name>
<dbReference type="AlphaFoldDB" id="A0A6A5D4G9"/>
<evidence type="ECO:0000313" key="3">
    <source>
        <dbReference type="Proteomes" id="UP000471633"/>
    </source>
</evidence>
<dbReference type="GO" id="GO:0012505">
    <property type="term" value="C:endomembrane system"/>
    <property type="evidence" value="ECO:0007669"/>
    <property type="project" value="UniProtKB-ARBA"/>
</dbReference>
<dbReference type="InterPro" id="IPR001270">
    <property type="entry name" value="ClpA/B"/>
</dbReference>
<dbReference type="GO" id="GO:0071218">
    <property type="term" value="P:cellular response to misfolded protein"/>
    <property type="evidence" value="ECO:0007669"/>
    <property type="project" value="TreeGrafter"/>
</dbReference>
<dbReference type="GO" id="GO:0016887">
    <property type="term" value="F:ATP hydrolysis activity"/>
    <property type="evidence" value="ECO:0007669"/>
    <property type="project" value="InterPro"/>
</dbReference>
<protein>
    <submittedName>
        <fullName evidence="2">Torsin-1B, variant 2</fullName>
    </submittedName>
</protein>
<dbReference type="InterPro" id="IPR010448">
    <property type="entry name" value="Torsin"/>
</dbReference>
<reference evidence="2" key="3">
    <citation type="submission" date="2021-06" db="EMBL/GenBank/DDBJ databases">
        <title>Chromosome-level genome assembly for S. haematobium.</title>
        <authorList>
            <person name="Stroehlein A.J."/>
        </authorList>
    </citation>
    <scope>NUCLEOTIDE SEQUENCE</scope>
</reference>
<comment type="similarity">
    <text evidence="1">Belongs to the ClpA/ClpB family. Torsin subfamily.</text>
</comment>
<dbReference type="InterPro" id="IPR049337">
    <property type="entry name" value="TOR1A_C"/>
</dbReference>
<organism evidence="2 3">
    <name type="scientific">Schistosoma haematobium</name>
    <name type="common">Blood fluke</name>
    <dbReference type="NCBI Taxonomy" id="6185"/>
    <lineage>
        <taxon>Eukaryota</taxon>
        <taxon>Metazoa</taxon>
        <taxon>Spiralia</taxon>
        <taxon>Lophotrochozoa</taxon>
        <taxon>Platyhelminthes</taxon>
        <taxon>Trematoda</taxon>
        <taxon>Digenea</taxon>
        <taxon>Strigeidida</taxon>
        <taxon>Schistosomatoidea</taxon>
        <taxon>Schistosomatidae</taxon>
        <taxon>Schistosoma</taxon>
    </lineage>
</organism>
<evidence type="ECO:0000313" key="2">
    <source>
        <dbReference type="EMBL" id="KAH9587970.1"/>
    </source>
</evidence>
<dbReference type="PANTHER" id="PTHR10760:SF2">
    <property type="entry name" value="LD13476P-RELATED"/>
    <property type="match status" value="1"/>
</dbReference>
<evidence type="ECO:0000256" key="1">
    <source>
        <dbReference type="ARBA" id="ARBA00006235"/>
    </source>
</evidence>
<reference evidence="2" key="2">
    <citation type="journal article" date="2019" name="Gigascience">
        <title>High-quality Schistosoma haematobium genome achieved by single-molecule and long-range sequencing.</title>
        <authorList>
            <person name="Stroehlein A.J."/>
            <person name="Korhonen P.K."/>
            <person name="Chong T.M."/>
            <person name="Lim Y.L."/>
            <person name="Chan K.G."/>
            <person name="Webster B."/>
            <person name="Rollinson D."/>
            <person name="Brindley P.J."/>
            <person name="Gasser R.B."/>
            <person name="Young N.D."/>
        </authorList>
    </citation>
    <scope>NUCLEOTIDE SEQUENCE</scope>
</reference>
<reference evidence="2" key="1">
    <citation type="journal article" date="2012" name="Nat. Genet.">
        <title>Whole-genome sequence of Schistosoma haematobium.</title>
        <authorList>
            <person name="Young N.D."/>
            <person name="Jex A.R."/>
            <person name="Li B."/>
            <person name="Liu S."/>
            <person name="Yang L."/>
            <person name="Xiong Z."/>
            <person name="Li Y."/>
            <person name="Cantacessi C."/>
            <person name="Hall R.S."/>
            <person name="Xu X."/>
            <person name="Chen F."/>
            <person name="Wu X."/>
            <person name="Zerlotini A."/>
            <person name="Oliveira G."/>
            <person name="Hofmann A."/>
            <person name="Zhang G."/>
            <person name="Fang X."/>
            <person name="Kang Y."/>
            <person name="Campbell B.E."/>
            <person name="Loukas A."/>
            <person name="Ranganathan S."/>
            <person name="Rollinson D."/>
            <person name="Rinaldi G."/>
            <person name="Brindley P.J."/>
            <person name="Yang H."/>
            <person name="Wang J."/>
            <person name="Wang J."/>
            <person name="Gasser R.B."/>
        </authorList>
    </citation>
    <scope>NUCLEOTIDE SEQUENCE</scope>
</reference>
<proteinExistence type="inferred from homology"/>
<dbReference type="GeneID" id="24596614"/>
<sequence>MKSGFKRLIAVASANFKSCNAFPFVALVPFSVAITGVIYKYRLNCLLYECCSSAVHFNKTSLERSLSDELHGQHIAAERVYHHLVDHISGGLPQKPLALSFHGYTGVGKNFVSNIIANNVLKLGTRSRFYHFYDATIHFKHASHIPEYKERLYRDLHTAVSECPTSIFVFDEMHNMPHGILDILSPLLEVRETVEGVDFRKSIFIFLSNAGGNYINRRTYEHLVGGKKREDLRYTDVDRFLAKSAFNNEGGLQYSELITKHLITAVIPFLPLQPTHVRKCVQDAAKRRNVTFSEDMVQFVLDELEWSPEGSKFFSVSGCKRVYEKVGFYLQQL</sequence>
<dbReference type="KEGG" id="shx:MS3_00005520"/>
<dbReference type="Proteomes" id="UP000471633">
    <property type="component" value="Unassembled WGS sequence"/>
</dbReference>